<keyword evidence="1" id="KW-1133">Transmembrane helix</keyword>
<feature type="transmembrane region" description="Helical" evidence="1">
    <location>
        <begin position="47"/>
        <end position="66"/>
    </location>
</feature>
<dbReference type="AlphaFoldDB" id="A0A1F5ZLE4"/>
<keyword evidence="1" id="KW-0472">Membrane</keyword>
<accession>A0A1F5ZLE4</accession>
<dbReference type="Proteomes" id="UP000176923">
    <property type="component" value="Unassembled WGS sequence"/>
</dbReference>
<evidence type="ECO:0000313" key="2">
    <source>
        <dbReference type="EMBL" id="OGG13299.1"/>
    </source>
</evidence>
<reference evidence="2 3" key="1">
    <citation type="journal article" date="2016" name="Nat. Commun.">
        <title>Thousands of microbial genomes shed light on interconnected biogeochemical processes in an aquifer system.</title>
        <authorList>
            <person name="Anantharaman K."/>
            <person name="Brown C.T."/>
            <person name="Hug L.A."/>
            <person name="Sharon I."/>
            <person name="Castelle C.J."/>
            <person name="Probst A.J."/>
            <person name="Thomas B.C."/>
            <person name="Singh A."/>
            <person name="Wilkins M.J."/>
            <person name="Karaoz U."/>
            <person name="Brodie E.L."/>
            <person name="Williams K.H."/>
            <person name="Hubbard S.S."/>
            <person name="Banfield J.F."/>
        </authorList>
    </citation>
    <scope>NUCLEOTIDE SEQUENCE [LARGE SCALE GENOMIC DNA]</scope>
</reference>
<sequence length="176" mass="20578">MLIKSYLVVLARFQRDKVRFHPAEAPAKRGVGEFPFEHATIRMMRKYFIYPLLAGIIMLALTLIFSRYQDCGLFGWGACGDLRGWPLPLLEERCLNNCLTLIPNDPNAEISWVPISVQDWGLLFLFLDIIFWYFIMLIGSIVYGSLFTSPKPSQTWRRRIKKFYLTRHNNIFNPRG</sequence>
<protein>
    <submittedName>
        <fullName evidence="2">Uncharacterized protein</fullName>
    </submittedName>
</protein>
<gene>
    <name evidence="2" type="ORF">A3D77_05565</name>
</gene>
<feature type="transmembrane region" description="Helical" evidence="1">
    <location>
        <begin position="122"/>
        <end position="149"/>
    </location>
</feature>
<evidence type="ECO:0000256" key="1">
    <source>
        <dbReference type="SAM" id="Phobius"/>
    </source>
</evidence>
<keyword evidence="1" id="KW-0812">Transmembrane</keyword>
<organism evidence="2 3">
    <name type="scientific">Candidatus Gottesmanbacteria bacterium RIFCSPHIGHO2_02_FULL_39_11</name>
    <dbReference type="NCBI Taxonomy" id="1798382"/>
    <lineage>
        <taxon>Bacteria</taxon>
        <taxon>Candidatus Gottesmaniibacteriota</taxon>
    </lineage>
</organism>
<dbReference type="EMBL" id="MFJL01000038">
    <property type="protein sequence ID" value="OGG13299.1"/>
    <property type="molecule type" value="Genomic_DNA"/>
</dbReference>
<name>A0A1F5ZLE4_9BACT</name>
<comment type="caution">
    <text evidence="2">The sequence shown here is derived from an EMBL/GenBank/DDBJ whole genome shotgun (WGS) entry which is preliminary data.</text>
</comment>
<evidence type="ECO:0000313" key="3">
    <source>
        <dbReference type="Proteomes" id="UP000176923"/>
    </source>
</evidence>
<proteinExistence type="predicted"/>